<feature type="region of interest" description="Disordered" evidence="1">
    <location>
        <begin position="174"/>
        <end position="222"/>
    </location>
</feature>
<dbReference type="InterPro" id="IPR055420">
    <property type="entry name" value="IgD3_Trs65"/>
</dbReference>
<name>A0A8H7UJL1_MORIS</name>
<dbReference type="EMBL" id="JAEPQZ010000005">
    <property type="protein sequence ID" value="KAG2181359.1"/>
    <property type="molecule type" value="Genomic_DNA"/>
</dbReference>
<sequence>MCQQSAYRAGIYTGLFVAILAVPITKRMGFDKNRIALTAMSSAVVTGYFVSRYAYQSCITSEGFLTAMRHIDTAKQSEASHSSIDMEADPPAMEHLFNEASLQIYIPNLDKTHTKSENDILNTAQREFAFYDEHLDVYFVAKIPHDVAGSEHTTTVKSLFDQLDIQVEAAIHESAVHSSPPQSQRASVRLSSNPSSPRTSSTQKRESMRPENPPYYTHTLTTRGKESVSTIIDADGAHCCLYQMSIPVVYMKTRSNTPHLSITTIASYRPLPEAVDDDSSTDESEYDIDSFATINLLQGLNDGKSHSFVLKTSHMSETNPKIWNILSGLMSSDEQLLQRFPTEDQLRKHNSENLTQTPRQTSTQVLTLKRSVRKIVPVRSGISVKMRTTNASMADKVITMSVDLENDETSGCPFEVEKVEVQVANAVISLAYTKENLFPMTLETLDQMVLLYRVTLLADGVSKPAESTRKFQSRYTQGPPVTTQPVMDERLQPQRVSIHVLGAPIIDGVRVATMHSKWNTVLDVSSMRQRREDNVVSVPRLSSVLPGSSGMQTPVSARGTHTPKSNSMSGPRSEASPSGTPIDANQRRRMVMSMPPAPPVTRKPAEVEVSDGIVVSFTVSGTIQVGRIFTLQIFLVNLSKHTRRFQVIVPNRKRNYTDVMNIQPQAGRAGNPLKDLPIEPYLEDTEFIRQFLDNETQEADLVALESNVRLSPLDPSTSQNVSIRFIAVKDSLHTIDIIQLVDLDTGFVTNLRNVLEIFVESA</sequence>
<gene>
    <name evidence="4" type="ORF">INT43_008942</name>
</gene>
<keyword evidence="2" id="KW-0472">Membrane</keyword>
<dbReference type="InterPro" id="IPR024662">
    <property type="entry name" value="Trs65"/>
</dbReference>
<dbReference type="Proteomes" id="UP000654370">
    <property type="component" value="Unassembled WGS sequence"/>
</dbReference>
<dbReference type="GO" id="GO:1990071">
    <property type="term" value="C:TRAPPII protein complex"/>
    <property type="evidence" value="ECO:0007669"/>
    <property type="project" value="InterPro"/>
</dbReference>
<keyword evidence="5" id="KW-1185">Reference proteome</keyword>
<dbReference type="PANTHER" id="PTHR28159:SF1">
    <property type="entry name" value="TRAFFICKING PROTEIN PARTICLE COMPLEX II-SPECIFIC SUBUNIT 65"/>
    <property type="match status" value="1"/>
</dbReference>
<reference evidence="4" key="1">
    <citation type="submission" date="2020-12" db="EMBL/GenBank/DDBJ databases">
        <title>Metabolic potential, ecology and presence of endohyphal bacteria is reflected in genomic diversity of Mucoromycotina.</title>
        <authorList>
            <person name="Muszewska A."/>
            <person name="Okrasinska A."/>
            <person name="Steczkiewicz K."/>
            <person name="Drgas O."/>
            <person name="Orlowska M."/>
            <person name="Perlinska-Lenart U."/>
            <person name="Aleksandrzak-Piekarczyk T."/>
            <person name="Szatraj K."/>
            <person name="Zielenkiewicz U."/>
            <person name="Pilsyk S."/>
            <person name="Malc E."/>
            <person name="Mieczkowski P."/>
            <person name="Kruszewska J.S."/>
            <person name="Biernat P."/>
            <person name="Pawlowska J."/>
        </authorList>
    </citation>
    <scope>NUCLEOTIDE SEQUENCE</scope>
    <source>
        <strain evidence="4">WA0000067209</strain>
    </source>
</reference>
<feature type="region of interest" description="Disordered" evidence="1">
    <location>
        <begin position="540"/>
        <end position="586"/>
    </location>
</feature>
<evidence type="ECO:0000256" key="2">
    <source>
        <dbReference type="SAM" id="Phobius"/>
    </source>
</evidence>
<dbReference type="AlphaFoldDB" id="A0A8H7UJL1"/>
<evidence type="ECO:0000259" key="3">
    <source>
        <dbReference type="Pfam" id="PF12735"/>
    </source>
</evidence>
<accession>A0A8H7UJL1</accession>
<dbReference type="GO" id="GO:0006891">
    <property type="term" value="P:intra-Golgi vesicle-mediated transport"/>
    <property type="evidence" value="ECO:0007669"/>
    <property type="project" value="InterPro"/>
</dbReference>
<protein>
    <recommendedName>
        <fullName evidence="3">Trafficking protein particle complex II-specific subunit 65 IgD3 domain-containing protein</fullName>
    </recommendedName>
</protein>
<evidence type="ECO:0000313" key="5">
    <source>
        <dbReference type="Proteomes" id="UP000654370"/>
    </source>
</evidence>
<dbReference type="PANTHER" id="PTHR28159">
    <property type="entry name" value="TRAFFICKING PROTEIN PARTICLE COMPLEX II-SPECIFIC SUBUNIT 65"/>
    <property type="match status" value="1"/>
</dbReference>
<dbReference type="OrthoDB" id="538223at2759"/>
<dbReference type="Pfam" id="PF12735">
    <property type="entry name" value="IgD3_Trs65"/>
    <property type="match status" value="1"/>
</dbReference>
<evidence type="ECO:0000313" key="4">
    <source>
        <dbReference type="EMBL" id="KAG2181359.1"/>
    </source>
</evidence>
<organism evidence="4 5">
    <name type="scientific">Mortierella isabellina</name>
    <name type="common">Filamentous fungus</name>
    <name type="synonym">Umbelopsis isabellina</name>
    <dbReference type="NCBI Taxonomy" id="91625"/>
    <lineage>
        <taxon>Eukaryota</taxon>
        <taxon>Fungi</taxon>
        <taxon>Fungi incertae sedis</taxon>
        <taxon>Mucoromycota</taxon>
        <taxon>Mucoromycotina</taxon>
        <taxon>Umbelopsidomycetes</taxon>
        <taxon>Umbelopsidales</taxon>
        <taxon>Umbelopsidaceae</taxon>
        <taxon>Umbelopsis</taxon>
    </lineage>
</organism>
<feature type="compositionally biased region" description="Polar residues" evidence="1">
    <location>
        <begin position="562"/>
        <end position="579"/>
    </location>
</feature>
<feature type="domain" description="Trafficking protein particle complex II-specific subunit 65 IgD3" evidence="3">
    <location>
        <begin position="606"/>
        <end position="759"/>
    </location>
</feature>
<proteinExistence type="predicted"/>
<dbReference type="GO" id="GO:0005802">
    <property type="term" value="C:trans-Golgi network"/>
    <property type="evidence" value="ECO:0007669"/>
    <property type="project" value="TreeGrafter"/>
</dbReference>
<evidence type="ECO:0000256" key="1">
    <source>
        <dbReference type="SAM" id="MobiDB-lite"/>
    </source>
</evidence>
<feature type="transmembrane region" description="Helical" evidence="2">
    <location>
        <begin position="6"/>
        <end position="24"/>
    </location>
</feature>
<keyword evidence="2" id="KW-1133">Transmembrane helix</keyword>
<feature type="compositionally biased region" description="Low complexity" evidence="1">
    <location>
        <begin position="540"/>
        <end position="550"/>
    </location>
</feature>
<keyword evidence="2" id="KW-0812">Transmembrane</keyword>
<comment type="caution">
    <text evidence="4">The sequence shown here is derived from an EMBL/GenBank/DDBJ whole genome shotgun (WGS) entry which is preliminary data.</text>
</comment>
<feature type="compositionally biased region" description="Low complexity" evidence="1">
    <location>
        <begin position="191"/>
        <end position="202"/>
    </location>
</feature>
<feature type="compositionally biased region" description="Polar residues" evidence="1">
    <location>
        <begin position="176"/>
        <end position="190"/>
    </location>
</feature>